<reference evidence="2 3" key="1">
    <citation type="submission" date="2016-10" db="EMBL/GenBank/DDBJ databases">
        <title>The genome sequence of Colletotrichum fioriniae PJ7.</title>
        <authorList>
            <person name="Baroncelli R."/>
        </authorList>
    </citation>
    <scope>NUCLEOTIDE SEQUENCE [LARGE SCALE GENOMIC DNA]</scope>
    <source>
        <strain evidence="2 3">Tom-12</strain>
    </source>
</reference>
<dbReference type="GeneID" id="85400976"/>
<feature type="compositionally biased region" description="Polar residues" evidence="1">
    <location>
        <begin position="50"/>
        <end position="62"/>
    </location>
</feature>
<comment type="caution">
    <text evidence="2">The sequence shown here is derived from an EMBL/GenBank/DDBJ whole genome shotgun (WGS) entry which is preliminary data.</text>
</comment>
<organism evidence="2 3">
    <name type="scientific">Colletotrichum tamarilloi</name>
    <dbReference type="NCBI Taxonomy" id="1209934"/>
    <lineage>
        <taxon>Eukaryota</taxon>
        <taxon>Fungi</taxon>
        <taxon>Dikarya</taxon>
        <taxon>Ascomycota</taxon>
        <taxon>Pezizomycotina</taxon>
        <taxon>Sordariomycetes</taxon>
        <taxon>Hypocreomycetidae</taxon>
        <taxon>Glomerellales</taxon>
        <taxon>Glomerellaceae</taxon>
        <taxon>Colletotrichum</taxon>
        <taxon>Colletotrichum acutatum species complex</taxon>
    </lineage>
</organism>
<gene>
    <name evidence="2" type="ORF">CTAM01_00690</name>
</gene>
<dbReference type="Proteomes" id="UP001227543">
    <property type="component" value="Unassembled WGS sequence"/>
</dbReference>
<dbReference type="EMBL" id="MLFU01000002">
    <property type="protein sequence ID" value="KAK1511760.1"/>
    <property type="molecule type" value="Genomic_DNA"/>
</dbReference>
<proteinExistence type="predicted"/>
<evidence type="ECO:0000313" key="3">
    <source>
        <dbReference type="Proteomes" id="UP001227543"/>
    </source>
</evidence>
<keyword evidence="3" id="KW-1185">Reference proteome</keyword>
<feature type="non-terminal residue" evidence="2">
    <location>
        <position position="1"/>
    </location>
</feature>
<sequence length="77" mass="8225">HSIAILLLTCQSSLFPQRGGWALLAKRGWERTGMRRKRTGLAGPPERTRGSSSLQPPASTKGPSDGGGQTQSRAPKK</sequence>
<feature type="region of interest" description="Disordered" evidence="1">
    <location>
        <begin position="30"/>
        <end position="77"/>
    </location>
</feature>
<evidence type="ECO:0000313" key="2">
    <source>
        <dbReference type="EMBL" id="KAK1511760.1"/>
    </source>
</evidence>
<protein>
    <submittedName>
        <fullName evidence="2">Uncharacterized protein</fullName>
    </submittedName>
</protein>
<accession>A0ABQ9RSQ2</accession>
<dbReference type="RefSeq" id="XP_060388200.1">
    <property type="nucleotide sequence ID" value="XM_060516738.1"/>
</dbReference>
<evidence type="ECO:0000256" key="1">
    <source>
        <dbReference type="SAM" id="MobiDB-lite"/>
    </source>
</evidence>
<name>A0ABQ9RSQ2_9PEZI</name>